<dbReference type="Proteomes" id="UP000184604">
    <property type="component" value="Chromosome"/>
</dbReference>
<dbReference type="AlphaFoldDB" id="A0A1L5FE31"/>
<evidence type="ECO:0000313" key="1">
    <source>
        <dbReference type="EMBL" id="APM41237.1"/>
    </source>
</evidence>
<reference evidence="1 2" key="1">
    <citation type="submission" date="2016-12" db="EMBL/GenBank/DDBJ databases">
        <title>Complete genome sequence of Clostridium kluyveri JZZ isolated from the pit mud of a Chinese flavor liquor-making factory.</title>
        <authorList>
            <person name="Wang Y."/>
        </authorList>
    </citation>
    <scope>NUCLEOTIDE SEQUENCE [LARGE SCALE GENOMIC DNA]</scope>
    <source>
        <strain evidence="1 2">JZZ</strain>
    </source>
</reference>
<sequence length="88" mass="10021">MEACIDVICTAFLHISHLDDFDISFLNEYLNVESSQILENIITILGSSGKIQYRNIISNYLLSDNQNIVDAAKEALETLDFMVQQKEH</sequence>
<dbReference type="EMBL" id="CP018335">
    <property type="protein sequence ID" value="APM41237.1"/>
    <property type="molecule type" value="Genomic_DNA"/>
</dbReference>
<protein>
    <submittedName>
        <fullName evidence="1">Endoglucanase</fullName>
    </submittedName>
</protein>
<accession>A0A1L5FE31</accession>
<gene>
    <name evidence="1" type="ORF">BS101_09290</name>
</gene>
<name>A0A1L5FE31_CLOKL</name>
<proteinExistence type="predicted"/>
<organism evidence="1 2">
    <name type="scientific">Clostridium kluyveri</name>
    <dbReference type="NCBI Taxonomy" id="1534"/>
    <lineage>
        <taxon>Bacteria</taxon>
        <taxon>Bacillati</taxon>
        <taxon>Bacillota</taxon>
        <taxon>Clostridia</taxon>
        <taxon>Eubacteriales</taxon>
        <taxon>Clostridiaceae</taxon>
        <taxon>Clostridium</taxon>
    </lineage>
</organism>
<evidence type="ECO:0000313" key="2">
    <source>
        <dbReference type="Proteomes" id="UP000184604"/>
    </source>
</evidence>